<evidence type="ECO:0000259" key="1">
    <source>
        <dbReference type="Pfam" id="PF12867"/>
    </source>
</evidence>
<dbReference type="AlphaFoldDB" id="A0A1X7H2D5"/>
<protein>
    <submittedName>
        <fullName evidence="2">DinB superfamily protein</fullName>
    </submittedName>
</protein>
<dbReference type="InterPro" id="IPR034660">
    <property type="entry name" value="DinB/YfiT-like"/>
</dbReference>
<dbReference type="STRING" id="1313296.SAMN05661091_1471"/>
<dbReference type="Pfam" id="PF12867">
    <property type="entry name" value="DinB_2"/>
    <property type="match status" value="1"/>
</dbReference>
<accession>A0A1X7H2D5</accession>
<name>A0A1X7H2D5_9BACL</name>
<sequence>MTFTTVSQIWNAVQDRFHQTAKNLPEQDLPLKLGNASIGYMLRHNAEVEYMFADWFFNRPLPEGLIIHTARGAAGAENEFTNLEELLAILKASNEHMIQAMRELPDEKWNEPVKSPMGISTPLEAVGRLMYHTGIHAGQISLIQKCATAQRP</sequence>
<feature type="domain" description="DinB-like" evidence="1">
    <location>
        <begin position="11"/>
        <end position="140"/>
    </location>
</feature>
<evidence type="ECO:0000313" key="3">
    <source>
        <dbReference type="Proteomes" id="UP000192940"/>
    </source>
</evidence>
<dbReference type="Proteomes" id="UP000192940">
    <property type="component" value="Chromosome I"/>
</dbReference>
<evidence type="ECO:0000313" key="2">
    <source>
        <dbReference type="EMBL" id="SMF77701.1"/>
    </source>
</evidence>
<dbReference type="RefSeq" id="WP_208918401.1">
    <property type="nucleotide sequence ID" value="NZ_LT840184.1"/>
</dbReference>
<reference evidence="2 3" key="1">
    <citation type="submission" date="2017-04" db="EMBL/GenBank/DDBJ databases">
        <authorList>
            <person name="Afonso C.L."/>
            <person name="Miller P.J."/>
            <person name="Scott M.A."/>
            <person name="Spackman E."/>
            <person name="Goraichik I."/>
            <person name="Dimitrov K.M."/>
            <person name="Suarez D.L."/>
            <person name="Swayne D.E."/>
        </authorList>
    </citation>
    <scope>NUCLEOTIDE SEQUENCE [LARGE SCALE GENOMIC DNA]</scope>
    <source>
        <strain evidence="2 3">N3/975</strain>
    </source>
</reference>
<dbReference type="InterPro" id="IPR024775">
    <property type="entry name" value="DinB-like"/>
</dbReference>
<dbReference type="EMBL" id="LT840184">
    <property type="protein sequence ID" value="SMF77701.1"/>
    <property type="molecule type" value="Genomic_DNA"/>
</dbReference>
<keyword evidence="3" id="KW-1185">Reference proteome</keyword>
<dbReference type="SUPFAM" id="SSF109854">
    <property type="entry name" value="DinB/YfiT-like putative metalloenzymes"/>
    <property type="match status" value="1"/>
</dbReference>
<proteinExistence type="predicted"/>
<dbReference type="Gene3D" id="1.20.120.450">
    <property type="entry name" value="dinb family like domain"/>
    <property type="match status" value="1"/>
</dbReference>
<gene>
    <name evidence="2" type="ORF">SAMN05661091_1471</name>
</gene>
<organism evidence="2 3">
    <name type="scientific">Paenibacillus uliginis N3/975</name>
    <dbReference type="NCBI Taxonomy" id="1313296"/>
    <lineage>
        <taxon>Bacteria</taxon>
        <taxon>Bacillati</taxon>
        <taxon>Bacillota</taxon>
        <taxon>Bacilli</taxon>
        <taxon>Bacillales</taxon>
        <taxon>Paenibacillaceae</taxon>
        <taxon>Paenibacillus</taxon>
    </lineage>
</organism>